<comment type="caution">
    <text evidence="2">The sequence shown here is derived from an EMBL/GenBank/DDBJ whole genome shotgun (WGS) entry which is preliminary data.</text>
</comment>
<sequence length="246" mass="27588">DPSIGIVDPFSKGYYKGRKVTLGLDYEGHGEEEEASQTTITFWDEIAFGVSRWLYAKTWDVGTPPHQIREEIVAMCRYFRPKGGAGDAYGASELYELNLALYKVGLTKINVGRLQNKAGKGGWDEFFIVPIRHSGPQKHTMYKQLQLAMHSRSVIWPLYLEGYPGYEALGKFLAQLENIKAKRTTHGYDSFSMIRPKLGDDFVDSGVTGLWAQGSGVEAPEAYGGSVKPRGFRSQKFSQGQKFRSR</sequence>
<dbReference type="AlphaFoldDB" id="A0A0F8Z8C8"/>
<feature type="region of interest" description="Disordered" evidence="1">
    <location>
        <begin position="222"/>
        <end position="246"/>
    </location>
</feature>
<evidence type="ECO:0000313" key="2">
    <source>
        <dbReference type="EMBL" id="KKK82260.1"/>
    </source>
</evidence>
<proteinExistence type="predicted"/>
<dbReference type="Gene3D" id="3.30.420.240">
    <property type="match status" value="1"/>
</dbReference>
<name>A0A0F8Z8C8_9ZZZZ</name>
<organism evidence="2">
    <name type="scientific">marine sediment metagenome</name>
    <dbReference type="NCBI Taxonomy" id="412755"/>
    <lineage>
        <taxon>unclassified sequences</taxon>
        <taxon>metagenomes</taxon>
        <taxon>ecological metagenomes</taxon>
    </lineage>
</organism>
<accession>A0A0F8Z8C8</accession>
<feature type="non-terminal residue" evidence="2">
    <location>
        <position position="1"/>
    </location>
</feature>
<reference evidence="2" key="1">
    <citation type="journal article" date="2015" name="Nature">
        <title>Complex archaea that bridge the gap between prokaryotes and eukaryotes.</title>
        <authorList>
            <person name="Spang A."/>
            <person name="Saw J.H."/>
            <person name="Jorgensen S.L."/>
            <person name="Zaremba-Niedzwiedzka K."/>
            <person name="Martijn J."/>
            <person name="Lind A.E."/>
            <person name="van Eijk R."/>
            <person name="Schleper C."/>
            <person name="Guy L."/>
            <person name="Ettema T.J."/>
        </authorList>
    </citation>
    <scope>NUCLEOTIDE SEQUENCE</scope>
</reference>
<protein>
    <recommendedName>
        <fullName evidence="3">Terminase large subunit gp17-like C-terminal domain-containing protein</fullName>
    </recommendedName>
</protein>
<feature type="compositionally biased region" description="Polar residues" evidence="1">
    <location>
        <begin position="235"/>
        <end position="246"/>
    </location>
</feature>
<evidence type="ECO:0008006" key="3">
    <source>
        <dbReference type="Google" id="ProtNLM"/>
    </source>
</evidence>
<dbReference type="EMBL" id="LAZR01052754">
    <property type="protein sequence ID" value="KKK82260.1"/>
    <property type="molecule type" value="Genomic_DNA"/>
</dbReference>
<evidence type="ECO:0000256" key="1">
    <source>
        <dbReference type="SAM" id="MobiDB-lite"/>
    </source>
</evidence>
<gene>
    <name evidence="2" type="ORF">LCGC14_2805180</name>
</gene>